<protein>
    <submittedName>
        <fullName evidence="5">Glycoside hydrolase family 92 protein</fullName>
    </submittedName>
    <submittedName>
        <fullName evidence="4">Glycosyl hydrolase family 92</fullName>
    </submittedName>
</protein>
<dbReference type="GO" id="GO:0005975">
    <property type="term" value="P:carbohydrate metabolic process"/>
    <property type="evidence" value="ECO:0007669"/>
    <property type="project" value="InterPro"/>
</dbReference>
<dbReference type="SUPFAM" id="SSF48208">
    <property type="entry name" value="Six-hairpin glycosidases"/>
    <property type="match status" value="1"/>
</dbReference>
<dbReference type="InterPro" id="IPR008928">
    <property type="entry name" value="6-hairpin_glycosidase_sf"/>
</dbReference>
<evidence type="ECO:0000259" key="2">
    <source>
        <dbReference type="Pfam" id="PF07971"/>
    </source>
</evidence>
<dbReference type="Pfam" id="PF07971">
    <property type="entry name" value="Glyco_hydro_92"/>
    <property type="match status" value="3"/>
</dbReference>
<dbReference type="PANTHER" id="PTHR12143">
    <property type="entry name" value="PEPTIDE N-GLYCANASE PNGASE -RELATED"/>
    <property type="match status" value="1"/>
</dbReference>
<dbReference type="Proteomes" id="UP000550136">
    <property type="component" value="Unassembled WGS sequence"/>
</dbReference>
<keyword evidence="1" id="KW-0732">Signal</keyword>
<dbReference type="GO" id="GO:0005829">
    <property type="term" value="C:cytosol"/>
    <property type="evidence" value="ECO:0007669"/>
    <property type="project" value="TreeGrafter"/>
</dbReference>
<dbReference type="Gene3D" id="1.20.1610.10">
    <property type="entry name" value="alpha-1,2-mannosidases domains"/>
    <property type="match status" value="1"/>
</dbReference>
<reference evidence="4 6" key="1">
    <citation type="submission" date="2020-05" db="EMBL/GenBank/DDBJ databases">
        <title>Draft Genome Sequences of Sphingomonas sp. Isolated from the International Space Station.</title>
        <authorList>
            <person name="Bijlani S."/>
            <person name="Singh N.K."/>
            <person name="Mason C.E."/>
            <person name="Wang C.C."/>
            <person name="Venkateswaran K."/>
        </authorList>
    </citation>
    <scope>NUCLEOTIDE SEQUENCE [LARGE SCALE GENOMIC DNA]</scope>
    <source>
        <strain evidence="4 6">FKI-L5-BR-P1</strain>
    </source>
</reference>
<dbReference type="Pfam" id="PF17678">
    <property type="entry name" value="Glyco_hydro_92N"/>
    <property type="match status" value="1"/>
</dbReference>
<dbReference type="OrthoDB" id="9804511at2"/>
<dbReference type="Proteomes" id="UP000594836">
    <property type="component" value="Chromosome"/>
</dbReference>
<dbReference type="RefSeq" id="WP_113667436.1">
    <property type="nucleotide sequence ID" value="NZ_CP065670.1"/>
</dbReference>
<organism evidence="4 6">
    <name type="scientific">Sphingomonas paucimobilis</name>
    <name type="common">Pseudomonas paucimobilis</name>
    <dbReference type="NCBI Taxonomy" id="13689"/>
    <lineage>
        <taxon>Bacteria</taxon>
        <taxon>Pseudomonadati</taxon>
        <taxon>Pseudomonadota</taxon>
        <taxon>Alphaproteobacteria</taxon>
        <taxon>Sphingomonadales</taxon>
        <taxon>Sphingomonadaceae</taxon>
        <taxon>Sphingomonas</taxon>
    </lineage>
</organism>
<reference evidence="5 7" key="2">
    <citation type="submission" date="2020-12" db="EMBL/GenBank/DDBJ databases">
        <title>FDA dAtabase for Regulatory Grade micrObial Sequences (FDA-ARGOS): Supporting development and validation of Infectious Disease Dx tests.</title>
        <authorList>
            <person name="Sproer C."/>
            <person name="Gronow S."/>
            <person name="Severitt S."/>
            <person name="Schroder I."/>
            <person name="Tallon L."/>
            <person name="Sadzewicz L."/>
            <person name="Zhao X."/>
            <person name="Boylan J."/>
            <person name="Ott S."/>
            <person name="Bowen H."/>
            <person name="Vavikolanu K."/>
            <person name="Mehta A."/>
            <person name="Aluvathingal J."/>
            <person name="Nadendla S."/>
            <person name="Lowell S."/>
            <person name="Myers T."/>
            <person name="Yan Y."/>
            <person name="Sichtig H."/>
        </authorList>
    </citation>
    <scope>NUCLEOTIDE SEQUENCE [LARGE SCALE GENOMIC DNA]</scope>
    <source>
        <strain evidence="5 7">FDAARGOS_881</strain>
    </source>
</reference>
<name>A0A411LIS5_SPHPI</name>
<feature type="signal peptide" evidence="1">
    <location>
        <begin position="1"/>
        <end position="18"/>
    </location>
</feature>
<evidence type="ECO:0000313" key="6">
    <source>
        <dbReference type="Proteomes" id="UP000550136"/>
    </source>
</evidence>
<feature type="domain" description="Glycosyl hydrolase family 92" evidence="2">
    <location>
        <begin position="241"/>
        <end position="408"/>
    </location>
</feature>
<dbReference type="GO" id="GO:0006516">
    <property type="term" value="P:glycoprotein catabolic process"/>
    <property type="evidence" value="ECO:0007669"/>
    <property type="project" value="TreeGrafter"/>
</dbReference>
<dbReference type="InterPro" id="IPR050883">
    <property type="entry name" value="PNGase"/>
</dbReference>
<feature type="domain" description="Glycosyl hydrolase family 92" evidence="2">
    <location>
        <begin position="418"/>
        <end position="549"/>
    </location>
</feature>
<dbReference type="EMBL" id="CP065713">
    <property type="protein sequence ID" value="QPT08804.1"/>
    <property type="molecule type" value="Genomic_DNA"/>
</dbReference>
<feature type="domain" description="Glycosyl hydrolase family 92" evidence="2">
    <location>
        <begin position="569"/>
        <end position="668"/>
    </location>
</feature>
<dbReference type="PANTHER" id="PTHR12143:SF39">
    <property type="entry name" value="SECRETED PROTEIN"/>
    <property type="match status" value="1"/>
</dbReference>
<evidence type="ECO:0000259" key="3">
    <source>
        <dbReference type="Pfam" id="PF17678"/>
    </source>
</evidence>
<evidence type="ECO:0000313" key="5">
    <source>
        <dbReference type="EMBL" id="QPT08804.1"/>
    </source>
</evidence>
<gene>
    <name evidence="4" type="ORF">HKX06_06685</name>
    <name evidence="5" type="ORF">I6G38_00165</name>
</gene>
<dbReference type="GO" id="GO:0030246">
    <property type="term" value="F:carbohydrate binding"/>
    <property type="evidence" value="ECO:0007669"/>
    <property type="project" value="InterPro"/>
</dbReference>
<evidence type="ECO:0000313" key="4">
    <source>
        <dbReference type="EMBL" id="NNG57063.1"/>
    </source>
</evidence>
<dbReference type="InterPro" id="IPR014718">
    <property type="entry name" value="GH-type_carb-bd"/>
</dbReference>
<dbReference type="EMBL" id="JABEOU010000021">
    <property type="protein sequence ID" value="NNG57063.1"/>
    <property type="molecule type" value="Genomic_DNA"/>
</dbReference>
<keyword evidence="4" id="KW-0378">Hydrolase</keyword>
<proteinExistence type="predicted"/>
<dbReference type="GO" id="GO:0000224">
    <property type="term" value="F:peptide-N4-(N-acetyl-beta-glucosaminyl)asparagine amidase activity"/>
    <property type="evidence" value="ECO:0007669"/>
    <property type="project" value="TreeGrafter"/>
</dbReference>
<dbReference type="Gene3D" id="2.70.98.10">
    <property type="match status" value="1"/>
</dbReference>
<dbReference type="InterPro" id="IPR012939">
    <property type="entry name" value="Glyco_hydro_92"/>
</dbReference>
<sequence>MTRMLALLALSFAAPAEAQRAVDLVDPFVGTLADFGQLSPAAVAPFGMVQLGPDTDPANHAGYDFAARRLLGFSHTRAVGVGCGGGGGDLMVSLLPAGAVGGAAIDKRREKASAGRYRVTYADGIAADMTATRGGGLLRFTVPRGGRYTLRLDAGHGYTKRQATQWVTIQGQDLRAAMTAGTVCDAGRYRLYSASHVTIGGMPLNAPATLDGTVAGFELSLRRGAVVEVRTGLSTVDTAAAAQVRDVELGQRPFTAILASTRAAWQQALGRVAITAPREIRALFYTSLFRVMQTPVAIDDPDGRHRGSDGEIHRSRPGETRYTSWALWDNYRTQLPLLALLDPVRSADIARSLVALYREGKRSWSTMTEPFLTVRTEHAGIALLDFRRKGITGFDAAAALAAMAAESDTLQRATPDQQIEAAYDDWATAELASDLGDRALADRFHARAMAYRPMWRSVFERLGDDADVVKARGLYQGTLWQYRWAPVFDLDWMVATLGRQRFLGELDRFFADGLFNMTNQPDIQVPWLYAALDERDRTARLVHRIMTQAIDHPYTNAGKRDVPFHGRSFALAPQGFADGMDDDAGAMTGWYAFGALGLYPLIPGSPRYAIGVPLVRQARLALSQGRSVTIERIGPADGAVTAILWNGKPVATPWLDHAALVSGGVLSVYTAPIG</sequence>
<evidence type="ECO:0000313" key="7">
    <source>
        <dbReference type="Proteomes" id="UP000594836"/>
    </source>
</evidence>
<evidence type="ECO:0000256" key="1">
    <source>
        <dbReference type="SAM" id="SignalP"/>
    </source>
</evidence>
<dbReference type="InterPro" id="IPR041371">
    <property type="entry name" value="GH92_N"/>
</dbReference>
<dbReference type="GeneID" id="78526833"/>
<dbReference type="Gene3D" id="3.30.2080.10">
    <property type="entry name" value="GH92 mannosidase domain"/>
    <property type="match status" value="1"/>
</dbReference>
<accession>A0A411LIS5</accession>
<dbReference type="Gene3D" id="1.20.1050.60">
    <property type="entry name" value="alpha-1,2-mannosidase"/>
    <property type="match status" value="1"/>
</dbReference>
<feature type="domain" description="Glycosyl hydrolase family 92 N-terminal" evidence="3">
    <location>
        <begin position="24"/>
        <end position="195"/>
    </location>
</feature>
<dbReference type="AlphaFoldDB" id="A0A411LIS5"/>
<feature type="chain" id="PRO_5036102901" evidence="1">
    <location>
        <begin position="19"/>
        <end position="674"/>
    </location>
</feature>